<keyword evidence="1" id="KW-0812">Transmembrane</keyword>
<keyword evidence="1" id="KW-0472">Membrane</keyword>
<comment type="caution">
    <text evidence="2">The sequence shown here is derived from an EMBL/GenBank/DDBJ whole genome shotgun (WGS) entry which is preliminary data.</text>
</comment>
<evidence type="ECO:0000313" key="3">
    <source>
        <dbReference type="Proteomes" id="UP000282460"/>
    </source>
</evidence>
<keyword evidence="1" id="KW-1133">Transmembrane helix</keyword>
<feature type="transmembrane region" description="Helical" evidence="1">
    <location>
        <begin position="71"/>
        <end position="103"/>
    </location>
</feature>
<keyword evidence="3" id="KW-1185">Reference proteome</keyword>
<dbReference type="EMBL" id="RCWJ01000001">
    <property type="protein sequence ID" value="RLQ85950.1"/>
    <property type="molecule type" value="Genomic_DNA"/>
</dbReference>
<name>A0A3L7J611_9MICO</name>
<evidence type="ECO:0000256" key="1">
    <source>
        <dbReference type="SAM" id="Phobius"/>
    </source>
</evidence>
<dbReference type="AlphaFoldDB" id="A0A3L7J611"/>
<accession>A0A3L7J611</accession>
<feature type="transmembrane region" description="Helical" evidence="1">
    <location>
        <begin position="44"/>
        <end position="64"/>
    </location>
</feature>
<dbReference type="InterPro" id="IPR025327">
    <property type="entry name" value="DUF4233"/>
</dbReference>
<organism evidence="2 3">
    <name type="scientific">Mycetocola zhadangensis</name>
    <dbReference type="NCBI Taxonomy" id="1164595"/>
    <lineage>
        <taxon>Bacteria</taxon>
        <taxon>Bacillati</taxon>
        <taxon>Actinomycetota</taxon>
        <taxon>Actinomycetes</taxon>
        <taxon>Micrococcales</taxon>
        <taxon>Microbacteriaceae</taxon>
        <taxon>Mycetocola</taxon>
    </lineage>
</organism>
<sequence>MEKSMRRQRQSVQQSLASIVLGFELVVVFLAALVAFGLKALSAPVALIGGAVLCLVIVATLGLLRHRWGIIVGWVVQGVIVATGIFVPIMFIIGALFAGMWVYSMVAGGRIDRQKAAAAAQLGDETHGR</sequence>
<proteinExistence type="predicted"/>
<reference evidence="2 3" key="1">
    <citation type="submission" date="2018-10" db="EMBL/GenBank/DDBJ databases">
        <authorList>
            <person name="Li J."/>
        </authorList>
    </citation>
    <scope>NUCLEOTIDE SEQUENCE [LARGE SCALE GENOMIC DNA]</scope>
    <source>
        <strain evidence="2 3">ZD1-4</strain>
    </source>
</reference>
<dbReference type="Pfam" id="PF14017">
    <property type="entry name" value="DUF4233"/>
    <property type="match status" value="1"/>
</dbReference>
<dbReference type="OrthoDB" id="3267755at2"/>
<gene>
    <name evidence="2" type="ORF">D9V28_03645</name>
</gene>
<evidence type="ECO:0000313" key="2">
    <source>
        <dbReference type="EMBL" id="RLQ85950.1"/>
    </source>
</evidence>
<dbReference type="Proteomes" id="UP000282460">
    <property type="component" value="Unassembled WGS sequence"/>
</dbReference>
<protein>
    <submittedName>
        <fullName evidence="2">DUF4233 domain-containing protein</fullName>
    </submittedName>
</protein>
<feature type="transmembrane region" description="Helical" evidence="1">
    <location>
        <begin position="16"/>
        <end position="38"/>
    </location>
</feature>